<dbReference type="EMBL" id="VSWC01000184">
    <property type="protein sequence ID" value="KAA1067802.1"/>
    <property type="molecule type" value="Genomic_DNA"/>
</dbReference>
<accession>A0A5B0LTR5</accession>
<sequence>MNVERCTSASQGNSICAATSSRNLQSLESRASSKVNPKQPIVLEGDIFNQTISFIIQLSREHYHPRCHSGRCTGFFRAKASSHEIWSAEAGWNASGEASPDHEIECQKQSLSLICERSYLKHRTRGYALGFDLLASVAWLHIDEEEAVDDRKLECP</sequence>
<keyword evidence="2" id="KW-1185">Reference proteome</keyword>
<comment type="caution">
    <text evidence="1">The sequence shown here is derived from an EMBL/GenBank/DDBJ whole genome shotgun (WGS) entry which is preliminary data.</text>
</comment>
<protein>
    <submittedName>
        <fullName evidence="1">Uncharacterized protein</fullName>
    </submittedName>
</protein>
<dbReference type="AlphaFoldDB" id="A0A5B0LTR5"/>
<gene>
    <name evidence="1" type="ORF">PGT21_017491</name>
</gene>
<proteinExistence type="predicted"/>
<reference evidence="1 2" key="1">
    <citation type="submission" date="2019-05" db="EMBL/GenBank/DDBJ databases">
        <title>Emergence of the Ug99 lineage of the wheat stem rust pathogen through somatic hybridization.</title>
        <authorList>
            <person name="Li F."/>
            <person name="Upadhyaya N.M."/>
            <person name="Sperschneider J."/>
            <person name="Matny O."/>
            <person name="Nguyen-Phuc H."/>
            <person name="Mago R."/>
            <person name="Raley C."/>
            <person name="Miller M.E."/>
            <person name="Silverstein K.A.T."/>
            <person name="Henningsen E."/>
            <person name="Hirsch C.D."/>
            <person name="Visser B."/>
            <person name="Pretorius Z.A."/>
            <person name="Steffenson B.J."/>
            <person name="Schwessinger B."/>
            <person name="Dodds P.N."/>
            <person name="Figueroa M."/>
        </authorList>
    </citation>
    <scope>NUCLEOTIDE SEQUENCE [LARGE SCALE GENOMIC DNA]</scope>
    <source>
        <strain evidence="1">21-0</strain>
    </source>
</reference>
<evidence type="ECO:0000313" key="1">
    <source>
        <dbReference type="EMBL" id="KAA1067802.1"/>
    </source>
</evidence>
<name>A0A5B0LTR5_PUCGR</name>
<organism evidence="1 2">
    <name type="scientific">Puccinia graminis f. sp. tritici</name>
    <dbReference type="NCBI Taxonomy" id="56615"/>
    <lineage>
        <taxon>Eukaryota</taxon>
        <taxon>Fungi</taxon>
        <taxon>Dikarya</taxon>
        <taxon>Basidiomycota</taxon>
        <taxon>Pucciniomycotina</taxon>
        <taxon>Pucciniomycetes</taxon>
        <taxon>Pucciniales</taxon>
        <taxon>Pucciniaceae</taxon>
        <taxon>Puccinia</taxon>
    </lineage>
</organism>
<evidence type="ECO:0000313" key="2">
    <source>
        <dbReference type="Proteomes" id="UP000324748"/>
    </source>
</evidence>
<dbReference type="Proteomes" id="UP000324748">
    <property type="component" value="Unassembled WGS sequence"/>
</dbReference>